<feature type="domain" description="EAL" evidence="3">
    <location>
        <begin position="887"/>
        <end position="1146"/>
    </location>
</feature>
<dbReference type="RefSeq" id="WP_380015880.1">
    <property type="nucleotide sequence ID" value="NZ_JBHLYR010000063.1"/>
</dbReference>
<feature type="domain" description="PAC" evidence="2">
    <location>
        <begin position="359"/>
        <end position="411"/>
    </location>
</feature>
<dbReference type="InterPro" id="IPR013767">
    <property type="entry name" value="PAS_fold"/>
</dbReference>
<dbReference type="Gene3D" id="3.30.450.40">
    <property type="match status" value="2"/>
</dbReference>
<dbReference type="NCBIfam" id="TIGR00229">
    <property type="entry name" value="sensory_box"/>
    <property type="match status" value="1"/>
</dbReference>
<dbReference type="Pfam" id="PF13188">
    <property type="entry name" value="PAS_8"/>
    <property type="match status" value="1"/>
</dbReference>
<protein>
    <submittedName>
        <fullName evidence="5">EAL domain-containing protein</fullName>
    </submittedName>
</protein>
<evidence type="ECO:0000259" key="1">
    <source>
        <dbReference type="PROSITE" id="PS50112"/>
    </source>
</evidence>
<dbReference type="NCBIfam" id="TIGR00254">
    <property type="entry name" value="GGDEF"/>
    <property type="match status" value="1"/>
</dbReference>
<evidence type="ECO:0000259" key="3">
    <source>
        <dbReference type="PROSITE" id="PS50883"/>
    </source>
</evidence>
<name>A0ABV6B4R1_9DEIO</name>
<evidence type="ECO:0000313" key="5">
    <source>
        <dbReference type="EMBL" id="MFB9994690.1"/>
    </source>
</evidence>
<dbReference type="SUPFAM" id="SSF141868">
    <property type="entry name" value="EAL domain-like"/>
    <property type="match status" value="1"/>
</dbReference>
<dbReference type="Pfam" id="PF00989">
    <property type="entry name" value="PAS"/>
    <property type="match status" value="1"/>
</dbReference>
<dbReference type="InterPro" id="IPR000014">
    <property type="entry name" value="PAS"/>
</dbReference>
<feature type="domain" description="PAC" evidence="2">
    <location>
        <begin position="666"/>
        <end position="717"/>
    </location>
</feature>
<dbReference type="InterPro" id="IPR029787">
    <property type="entry name" value="Nucleotide_cyclase"/>
</dbReference>
<dbReference type="CDD" id="cd00130">
    <property type="entry name" value="PAS"/>
    <property type="match status" value="2"/>
</dbReference>
<dbReference type="Pfam" id="PF08447">
    <property type="entry name" value="PAS_3"/>
    <property type="match status" value="1"/>
</dbReference>
<evidence type="ECO:0000259" key="4">
    <source>
        <dbReference type="PROSITE" id="PS50887"/>
    </source>
</evidence>
<dbReference type="Pfam" id="PF00990">
    <property type="entry name" value="GGDEF"/>
    <property type="match status" value="1"/>
</dbReference>
<dbReference type="Pfam" id="PF00563">
    <property type="entry name" value="EAL"/>
    <property type="match status" value="1"/>
</dbReference>
<gene>
    <name evidence="5" type="ORF">ACFFLM_22265</name>
</gene>
<dbReference type="SUPFAM" id="SSF55781">
    <property type="entry name" value="GAF domain-like"/>
    <property type="match status" value="2"/>
</dbReference>
<dbReference type="CDD" id="cd01949">
    <property type="entry name" value="GGDEF"/>
    <property type="match status" value="1"/>
</dbReference>
<dbReference type="Pfam" id="PF13185">
    <property type="entry name" value="GAF_2"/>
    <property type="match status" value="1"/>
</dbReference>
<keyword evidence="6" id="KW-1185">Reference proteome</keyword>
<dbReference type="InterPro" id="IPR029016">
    <property type="entry name" value="GAF-like_dom_sf"/>
</dbReference>
<dbReference type="PANTHER" id="PTHR44757:SF2">
    <property type="entry name" value="BIOFILM ARCHITECTURE MAINTENANCE PROTEIN MBAA"/>
    <property type="match status" value="1"/>
</dbReference>
<dbReference type="Gene3D" id="3.30.70.270">
    <property type="match status" value="1"/>
</dbReference>
<dbReference type="InterPro" id="IPR001633">
    <property type="entry name" value="EAL_dom"/>
</dbReference>
<dbReference type="InterPro" id="IPR013655">
    <property type="entry name" value="PAS_fold_3"/>
</dbReference>
<dbReference type="InterPro" id="IPR000160">
    <property type="entry name" value="GGDEF_dom"/>
</dbReference>
<dbReference type="CDD" id="cd01948">
    <property type="entry name" value="EAL"/>
    <property type="match status" value="1"/>
</dbReference>
<dbReference type="InterPro" id="IPR003018">
    <property type="entry name" value="GAF"/>
</dbReference>
<dbReference type="SUPFAM" id="SSF55785">
    <property type="entry name" value="PYP-like sensor domain (PAS domain)"/>
    <property type="match status" value="3"/>
</dbReference>
<feature type="domain" description="PAS" evidence="1">
    <location>
        <begin position="579"/>
        <end position="619"/>
    </location>
</feature>
<dbReference type="PANTHER" id="PTHR44757">
    <property type="entry name" value="DIGUANYLATE CYCLASE DGCP"/>
    <property type="match status" value="1"/>
</dbReference>
<dbReference type="Proteomes" id="UP001589733">
    <property type="component" value="Unassembled WGS sequence"/>
</dbReference>
<dbReference type="InterPro" id="IPR035919">
    <property type="entry name" value="EAL_sf"/>
</dbReference>
<dbReference type="EMBL" id="JBHLYR010000063">
    <property type="protein sequence ID" value="MFB9994690.1"/>
    <property type="molecule type" value="Genomic_DNA"/>
</dbReference>
<comment type="caution">
    <text evidence="5">The sequence shown here is derived from an EMBL/GenBank/DDBJ whole genome shotgun (WGS) entry which is preliminary data.</text>
</comment>
<dbReference type="PROSITE" id="PS50887">
    <property type="entry name" value="GGDEF"/>
    <property type="match status" value="1"/>
</dbReference>
<dbReference type="SMART" id="SM00267">
    <property type="entry name" value="GGDEF"/>
    <property type="match status" value="1"/>
</dbReference>
<organism evidence="5 6">
    <name type="scientific">Deinococcus oregonensis</name>
    <dbReference type="NCBI Taxonomy" id="1805970"/>
    <lineage>
        <taxon>Bacteria</taxon>
        <taxon>Thermotogati</taxon>
        <taxon>Deinococcota</taxon>
        <taxon>Deinococci</taxon>
        <taxon>Deinococcales</taxon>
        <taxon>Deinococcaceae</taxon>
        <taxon>Deinococcus</taxon>
    </lineage>
</organism>
<dbReference type="PROSITE" id="PS50112">
    <property type="entry name" value="PAS"/>
    <property type="match status" value="2"/>
</dbReference>
<dbReference type="InterPro" id="IPR001610">
    <property type="entry name" value="PAC"/>
</dbReference>
<dbReference type="SMART" id="SM00086">
    <property type="entry name" value="PAC"/>
    <property type="match status" value="2"/>
</dbReference>
<dbReference type="PROSITE" id="PS50883">
    <property type="entry name" value="EAL"/>
    <property type="match status" value="1"/>
</dbReference>
<dbReference type="SUPFAM" id="SSF55073">
    <property type="entry name" value="Nucleotide cyclase"/>
    <property type="match status" value="1"/>
</dbReference>
<dbReference type="SMART" id="SM00091">
    <property type="entry name" value="PAS"/>
    <property type="match status" value="3"/>
</dbReference>
<dbReference type="PROSITE" id="PS50113">
    <property type="entry name" value="PAC"/>
    <property type="match status" value="2"/>
</dbReference>
<feature type="domain" description="GGDEF" evidence="4">
    <location>
        <begin position="746"/>
        <end position="878"/>
    </location>
</feature>
<feature type="domain" description="PAS" evidence="1">
    <location>
        <begin position="12"/>
        <end position="63"/>
    </location>
</feature>
<dbReference type="SMART" id="SM00065">
    <property type="entry name" value="GAF"/>
    <property type="match status" value="2"/>
</dbReference>
<dbReference type="Gene3D" id="3.20.20.450">
    <property type="entry name" value="EAL domain"/>
    <property type="match status" value="1"/>
</dbReference>
<dbReference type="InterPro" id="IPR052155">
    <property type="entry name" value="Biofilm_reg_signaling"/>
</dbReference>
<evidence type="ECO:0000313" key="6">
    <source>
        <dbReference type="Proteomes" id="UP001589733"/>
    </source>
</evidence>
<dbReference type="SMART" id="SM00052">
    <property type="entry name" value="EAL"/>
    <property type="match status" value="1"/>
</dbReference>
<sequence>MADLDHLPDDPLNQRDSHILEAMTDGYVALDREWRFTYVNQVIAKATGRTADQLVGRRIADEYPEAWDVIQRHSAVIQRGQPVAFDAEYPPLGVHFHVKTFPTPEGIEVFFQDITSFRHARRNASRLLNLTEALNAATHLDQVLNTVLQHLQEETYGVLVALHDPDEEVLKVRYAVNFDPAVVQPYLRIAVDAALPLAETFRSGRLMVLNRAECQARYPAIQLDPHTQEFVVLPLRASGRVLGSMALSMKQPWAVDLLTRSKLTVVAAQCASAIERAQLFEEARRNEGRYRTLLETTHAVIWEVDAQFRATRPLRTWEYFTGQPFEEHRDFGYLKAVHPNDQAAASLELQEKTALGRSFQMRVRLRHRSGQFRATEVQCVPVQDELGRVCGWVGAIRDVSQQECQQRWQDGARQLLAQLGQTTEAPSMYRTALKAVADIAGTPHALLAGPVNSEGTFRVLHAENIPARILSQLRQFQAVPGSAIGRAIAHGLPFWLHDELKDQAVPDEAVLSSRSLLEDAGPVLLVPLNHEHQLTALIALNFTGVPEPSESILEHLRWLQPQLAPALQRAQLLRTLERSERQAQTILRALDEGVLLFDAEGQVVAANPAAYQMSGLGRDLEGPGGEVVPFPSAFDLEWGLRDPAGQLLPIGAYPAVQAISSGETVRDSVVEFVRPDGRAILVSINAVPLAEDGVFRGAVVSFADVTEGYRMRQQLERQAREDELTGLPNRRVFNWSLEQLAREPQNKTAVLLLDIDQFKAVNDTFGHHVGDALLQAVAQRLTEVCEGRGTVIRLAGDEFGILLPISSNKEADEMATLLIDRLKETLAVADMEFQISVCVGICISPDGGAAASELYRQVDLALHEAKRSGPGHWRQFTSDLSETQQRRVQLERRLRAALQAQRGHDQGFSVHYQPIVGLAGRQAVAFEALARWHDAELGWVSPLEFIRVAEESGLIHDLGAIVLHCALRQGRAWSEAWNQPVSMSVNVSSTQLMRCDFLEQVMSALEVTGAAASSLILEITEAVVIQDVELVNSRLQALRDRGIRVALDDFGTGFSSLAVLGTLPIDVLKVDRLFVKDVAQNARRQALLAAVILLGHRLGITVVAEGVEETSELEVLQILGCTHVQGYLFARPLPPAQISGPAHLNLAEPVTAPHNTRAAD</sequence>
<reference evidence="5 6" key="1">
    <citation type="submission" date="2024-09" db="EMBL/GenBank/DDBJ databases">
        <authorList>
            <person name="Sun Q."/>
            <person name="Mori K."/>
        </authorList>
    </citation>
    <scope>NUCLEOTIDE SEQUENCE [LARGE SCALE GENOMIC DNA]</scope>
    <source>
        <strain evidence="5 6">JCM 13503</strain>
    </source>
</reference>
<proteinExistence type="predicted"/>
<accession>A0ABV6B4R1</accession>
<dbReference type="InterPro" id="IPR043128">
    <property type="entry name" value="Rev_trsase/Diguanyl_cyclase"/>
</dbReference>
<dbReference type="InterPro" id="IPR000700">
    <property type="entry name" value="PAS-assoc_C"/>
</dbReference>
<evidence type="ECO:0000259" key="2">
    <source>
        <dbReference type="PROSITE" id="PS50113"/>
    </source>
</evidence>
<dbReference type="Gene3D" id="3.30.450.20">
    <property type="entry name" value="PAS domain"/>
    <property type="match status" value="3"/>
</dbReference>
<dbReference type="InterPro" id="IPR035965">
    <property type="entry name" value="PAS-like_dom_sf"/>
</dbReference>